<reference evidence="6 7" key="1">
    <citation type="submission" date="2016-10" db="EMBL/GenBank/DDBJ databases">
        <authorList>
            <person name="de Groot N.N."/>
        </authorList>
    </citation>
    <scope>NUCLEOTIDE SEQUENCE [LARGE SCALE GENOMIC DNA]</scope>
    <source>
        <strain evidence="6 7">DSM 44993</strain>
    </source>
</reference>
<evidence type="ECO:0000256" key="3">
    <source>
        <dbReference type="ARBA" id="ARBA00022801"/>
    </source>
</evidence>
<evidence type="ECO:0000256" key="1">
    <source>
        <dbReference type="ARBA" id="ARBA00001947"/>
    </source>
</evidence>
<feature type="domain" description="Metallo-beta-lactamase" evidence="5">
    <location>
        <begin position="27"/>
        <end position="202"/>
    </location>
</feature>
<dbReference type="InterPro" id="IPR051453">
    <property type="entry name" value="MBL_Glyoxalase_II"/>
</dbReference>
<dbReference type="Pfam" id="PF00753">
    <property type="entry name" value="Lactamase_B"/>
    <property type="match status" value="1"/>
</dbReference>
<dbReference type="RefSeq" id="WP_091613105.1">
    <property type="nucleotide sequence ID" value="NZ_FOEF01000002.1"/>
</dbReference>
<evidence type="ECO:0000256" key="4">
    <source>
        <dbReference type="ARBA" id="ARBA00022833"/>
    </source>
</evidence>
<keyword evidence="2" id="KW-0479">Metal-binding</keyword>
<dbReference type="OrthoDB" id="9802991at2"/>
<dbReference type="AlphaFoldDB" id="A0A1H8SDM0"/>
<comment type="cofactor">
    <cofactor evidence="1">
        <name>Zn(2+)</name>
        <dbReference type="ChEBI" id="CHEBI:29105"/>
    </cofactor>
</comment>
<keyword evidence="4" id="KW-0862">Zinc</keyword>
<dbReference type="InterPro" id="IPR036866">
    <property type="entry name" value="RibonucZ/Hydroxyglut_hydro"/>
</dbReference>
<dbReference type="EMBL" id="FOEF01000002">
    <property type="protein sequence ID" value="SEO76657.1"/>
    <property type="molecule type" value="Genomic_DNA"/>
</dbReference>
<evidence type="ECO:0000313" key="7">
    <source>
        <dbReference type="Proteomes" id="UP000198582"/>
    </source>
</evidence>
<dbReference type="PANTHER" id="PTHR46233:SF3">
    <property type="entry name" value="HYDROXYACYLGLUTATHIONE HYDROLASE GLOC"/>
    <property type="match status" value="1"/>
</dbReference>
<evidence type="ECO:0000256" key="2">
    <source>
        <dbReference type="ARBA" id="ARBA00022723"/>
    </source>
</evidence>
<dbReference type="InterPro" id="IPR001279">
    <property type="entry name" value="Metallo-B-lactamas"/>
</dbReference>
<dbReference type="CDD" id="cd16275">
    <property type="entry name" value="BaeB-like_MBL-fold"/>
    <property type="match status" value="1"/>
</dbReference>
<dbReference type="PANTHER" id="PTHR46233">
    <property type="entry name" value="HYDROXYACYLGLUTATHIONE HYDROLASE GLOC"/>
    <property type="match status" value="1"/>
</dbReference>
<dbReference type="SUPFAM" id="SSF56281">
    <property type="entry name" value="Metallo-hydrolase/oxidoreductase"/>
    <property type="match status" value="1"/>
</dbReference>
<protein>
    <submittedName>
        <fullName evidence="6">Glyoxylase, beta-lactamase superfamily II</fullName>
    </submittedName>
</protein>
<evidence type="ECO:0000259" key="5">
    <source>
        <dbReference type="SMART" id="SM00849"/>
    </source>
</evidence>
<organism evidence="6 7">
    <name type="scientific">Amycolatopsis saalfeldensis</name>
    <dbReference type="NCBI Taxonomy" id="394193"/>
    <lineage>
        <taxon>Bacteria</taxon>
        <taxon>Bacillati</taxon>
        <taxon>Actinomycetota</taxon>
        <taxon>Actinomycetes</taxon>
        <taxon>Pseudonocardiales</taxon>
        <taxon>Pseudonocardiaceae</taxon>
        <taxon>Amycolatopsis</taxon>
    </lineage>
</organism>
<dbReference type="Gene3D" id="3.60.15.10">
    <property type="entry name" value="Ribonuclease Z/Hydroxyacylglutathione hydrolase-like"/>
    <property type="match status" value="1"/>
</dbReference>
<dbReference type="GO" id="GO:0046872">
    <property type="term" value="F:metal ion binding"/>
    <property type="evidence" value="ECO:0007669"/>
    <property type="project" value="UniProtKB-KW"/>
</dbReference>
<dbReference type="STRING" id="394193.SAMN04489732_10250"/>
<dbReference type="SMART" id="SM00849">
    <property type="entry name" value="Lactamase_B"/>
    <property type="match status" value="1"/>
</dbReference>
<evidence type="ECO:0000313" key="6">
    <source>
        <dbReference type="EMBL" id="SEO76657.1"/>
    </source>
</evidence>
<keyword evidence="7" id="KW-1185">Reference proteome</keyword>
<dbReference type="GO" id="GO:0016787">
    <property type="term" value="F:hydrolase activity"/>
    <property type="evidence" value="ECO:0007669"/>
    <property type="project" value="UniProtKB-KW"/>
</dbReference>
<sequence>MADQLYFRQLLAGRDFAVGDPLATQMVNFAYLIGDRESGEAVVVDPAYAVRDLLDVLAADGMRLTGALATHHHADHVGGEMAGLPVAGITELLALAPVPIHVNVDEAEWVRRATGVSATDLTAHDHDDVLTVGSIGIRLLHTPGHTPGSQCFLVGDRLVSGDTLFLEGCGRTDFPGGDADAIYRSLQSLAALPGDPVVYPGHQYSAEPSATLSSVKQANFVFRPRSLAEWHRMFGMLGG</sequence>
<name>A0A1H8SDM0_9PSEU</name>
<accession>A0A1H8SDM0</accession>
<dbReference type="Proteomes" id="UP000198582">
    <property type="component" value="Unassembled WGS sequence"/>
</dbReference>
<gene>
    <name evidence="6" type="ORF">SAMN04489732_10250</name>
</gene>
<keyword evidence="3" id="KW-0378">Hydrolase</keyword>
<proteinExistence type="predicted"/>